<keyword evidence="7 12" id="KW-1133">Transmembrane helix</keyword>
<feature type="transmembrane region" description="Helical" evidence="12">
    <location>
        <begin position="594"/>
        <end position="612"/>
    </location>
</feature>
<dbReference type="GO" id="GO:0046872">
    <property type="term" value="F:metal ion binding"/>
    <property type="evidence" value="ECO:0007669"/>
    <property type="project" value="UniProtKB-KW"/>
</dbReference>
<dbReference type="InterPro" id="IPR000028">
    <property type="entry name" value="Chloroperoxidase"/>
</dbReference>
<keyword evidence="15" id="KW-1185">Reference proteome</keyword>
<name>A0A8H7WE94_9HELO</name>
<evidence type="ECO:0000256" key="2">
    <source>
        <dbReference type="ARBA" id="ARBA00004141"/>
    </source>
</evidence>
<dbReference type="AlphaFoldDB" id="A0A8H7WE94"/>
<dbReference type="InterPro" id="IPR007568">
    <property type="entry name" value="RTA1"/>
</dbReference>
<comment type="cofactor">
    <cofactor evidence="1">
        <name>heme b</name>
        <dbReference type="ChEBI" id="CHEBI:60344"/>
    </cofactor>
</comment>
<accession>A0A8H7WE94</accession>
<evidence type="ECO:0000313" key="15">
    <source>
        <dbReference type="Proteomes" id="UP000664132"/>
    </source>
</evidence>
<evidence type="ECO:0000313" key="14">
    <source>
        <dbReference type="EMBL" id="KAG4423138.1"/>
    </source>
</evidence>
<evidence type="ECO:0000256" key="6">
    <source>
        <dbReference type="ARBA" id="ARBA00022723"/>
    </source>
</evidence>
<keyword evidence="4" id="KW-0349">Heme</keyword>
<dbReference type="GO" id="GO:0016020">
    <property type="term" value="C:membrane"/>
    <property type="evidence" value="ECO:0007669"/>
    <property type="project" value="UniProtKB-SubCell"/>
</dbReference>
<feature type="transmembrane region" description="Helical" evidence="12">
    <location>
        <begin position="547"/>
        <end position="573"/>
    </location>
</feature>
<dbReference type="GO" id="GO:0004601">
    <property type="term" value="F:peroxidase activity"/>
    <property type="evidence" value="ECO:0007669"/>
    <property type="project" value="UniProtKB-KW"/>
</dbReference>
<evidence type="ECO:0000256" key="5">
    <source>
        <dbReference type="ARBA" id="ARBA00022692"/>
    </source>
</evidence>
<keyword evidence="6" id="KW-0479">Metal-binding</keyword>
<evidence type="ECO:0000259" key="13">
    <source>
        <dbReference type="PROSITE" id="PS51405"/>
    </source>
</evidence>
<dbReference type="PANTHER" id="PTHR33577">
    <property type="entry name" value="STERIGMATOCYSTIN BIOSYNTHESIS PEROXIDASE STCC-RELATED"/>
    <property type="match status" value="1"/>
</dbReference>
<feature type="transmembrane region" description="Helical" evidence="12">
    <location>
        <begin position="516"/>
        <end position="535"/>
    </location>
</feature>
<sequence>MVNYLKLAFQVIGHDPLPWTQPFATSDFLRLVRDNENVGHAVIAIGAAHLAHTNPTASSPGEMDLVDSIRRSLYAKYLARIKDPDAHRDPSILPLTVLLCLLQLMTAESNNIFLHVLDEFTAHIVTPRGPDVFSTDLEKGFLPIYRFLHVLCALQRDQSTKIANWDWQPTISEPSQVVLNDRSSKINELFSSICTHATTFAELNVTNQVWIQEEKICITEFRSYSAYLDRGRGIIAQAQQLIQDISQLEHTPLSTPNTQSNPNGIIAANCLILKLGILRLFSHPAWQIDTLARPPEIAEFRVQEFAASALNHLEKRIGEQAGLESVSYLSHLMALVLEIGDVQGRKRVLKLLERIRHMGFRVAEMCIGDAELVWKTFGPRAETESAPKCNTAKLRSATNLSLKLPSHAQVQMKNVHLPGSRGLFQIGKSKSTTRFGRNPRATSSSDFFGCIYLSLLLVSVKESNSDINIHTTLIRFPSLQLAMSEQCKASYILLAVFTIATLFHGFQALRYHKPYCWILVISGFLQAFAYLLRVLSILNPASLGFYAGWFVLILRGTEQIAPIWTNAFVYMVLGRMVWNFTEDGKLLGLPAWRLGKLFVVLDIVAAIIQIWGAGTASDAHSPQATILRGLHIYMAGIGFQLFFICVFLYFALHLRQKMVRNTRSGISKPLSIKQVVGGKENQAFLLLYVMYIAVFLIGARIVFRLVEYAGGLNSAIPRHEVYQYCLDSLLMLIASTLFNVVHPGKVMPGKKGDVLSRKERKMAGKRESGGSAILMAERGEPLWRCKPLKVFAFPAHIFDLSISEDEKRELSRISLAVESSTKRDFASRAPGFDTSLQYVSNNGAHKFVPPGKNDLRGPCPGLNAMANHNYIPHNGIATISQFIQGTYDVFGMGLDLGTFLAVYGAIFDGDLTSWSIGGPPPAGLLGSVGLLGTPQGISGSHNKYESDVSPTRPDLYQYGNDYKLIMSQFEEMYRQPKGPRGYDLTILTPFRAKRFQQSIEQNPYFFNGPSAGYSFSPQHGYLSGDVLKSFFTITGQQGNFKWTEGYEKIPDNWYKRAIGDEYTIPFFNSDLTAVALQYPQFPSVGGNLGKVNSFAGVDIVNVTGGVYNAQNLAQGNKAMCFAYQFAQQAAPDVLKGLFSSVTKPLAQLNSALAPIFAQLGCPQLEKSDGSQFKRFPGAKGAY</sequence>
<proteinExistence type="inferred from homology"/>
<evidence type="ECO:0000256" key="10">
    <source>
        <dbReference type="ARBA" id="ARBA00023136"/>
    </source>
</evidence>
<dbReference type="Proteomes" id="UP000664132">
    <property type="component" value="Unassembled WGS sequence"/>
</dbReference>
<evidence type="ECO:0000256" key="9">
    <source>
        <dbReference type="ARBA" id="ARBA00023004"/>
    </source>
</evidence>
<dbReference type="Pfam" id="PF01328">
    <property type="entry name" value="Peroxidase_2"/>
    <property type="match status" value="1"/>
</dbReference>
<keyword evidence="10 12" id="KW-0472">Membrane</keyword>
<feature type="transmembrane region" description="Helical" evidence="12">
    <location>
        <begin position="683"/>
        <end position="701"/>
    </location>
</feature>
<organism evidence="14 15">
    <name type="scientific">Cadophora malorum</name>
    <dbReference type="NCBI Taxonomy" id="108018"/>
    <lineage>
        <taxon>Eukaryota</taxon>
        <taxon>Fungi</taxon>
        <taxon>Dikarya</taxon>
        <taxon>Ascomycota</taxon>
        <taxon>Pezizomycotina</taxon>
        <taxon>Leotiomycetes</taxon>
        <taxon>Helotiales</taxon>
        <taxon>Ploettnerulaceae</taxon>
        <taxon>Cadophora</taxon>
    </lineage>
</organism>
<keyword evidence="3" id="KW-0575">Peroxidase</keyword>
<protein>
    <recommendedName>
        <fullName evidence="13">Heme haloperoxidase family profile domain-containing protein</fullName>
    </recommendedName>
</protein>
<evidence type="ECO:0000256" key="8">
    <source>
        <dbReference type="ARBA" id="ARBA00023002"/>
    </source>
</evidence>
<evidence type="ECO:0000256" key="7">
    <source>
        <dbReference type="ARBA" id="ARBA00022989"/>
    </source>
</evidence>
<evidence type="ECO:0000256" key="3">
    <source>
        <dbReference type="ARBA" id="ARBA00022559"/>
    </source>
</evidence>
<evidence type="ECO:0000256" key="11">
    <source>
        <dbReference type="ARBA" id="ARBA00025795"/>
    </source>
</evidence>
<comment type="subcellular location">
    <subcellularLocation>
        <location evidence="2">Membrane</location>
        <topology evidence="2">Multi-pass membrane protein</topology>
    </subcellularLocation>
</comment>
<feature type="transmembrane region" description="Helical" evidence="12">
    <location>
        <begin position="632"/>
        <end position="652"/>
    </location>
</feature>
<dbReference type="SUPFAM" id="SSF47571">
    <property type="entry name" value="Cloroperoxidase"/>
    <property type="match status" value="1"/>
</dbReference>
<feature type="domain" description="Heme haloperoxidase family profile" evidence="13">
    <location>
        <begin position="843"/>
        <end position="1073"/>
    </location>
</feature>
<comment type="caution">
    <text evidence="14">The sequence shown here is derived from an EMBL/GenBank/DDBJ whole genome shotgun (WGS) entry which is preliminary data.</text>
</comment>
<evidence type="ECO:0000256" key="4">
    <source>
        <dbReference type="ARBA" id="ARBA00022617"/>
    </source>
</evidence>
<dbReference type="PROSITE" id="PS51405">
    <property type="entry name" value="HEME_HALOPEROXIDASE"/>
    <property type="match status" value="1"/>
</dbReference>
<evidence type="ECO:0000256" key="12">
    <source>
        <dbReference type="SAM" id="Phobius"/>
    </source>
</evidence>
<keyword evidence="5 12" id="KW-0812">Transmembrane</keyword>
<dbReference type="Gene3D" id="1.10.489.10">
    <property type="entry name" value="Chloroperoxidase-like"/>
    <property type="match status" value="1"/>
</dbReference>
<dbReference type="Pfam" id="PF04479">
    <property type="entry name" value="RTA1"/>
    <property type="match status" value="1"/>
</dbReference>
<gene>
    <name evidence="14" type="ORF">IFR04_003775</name>
</gene>
<keyword evidence="8" id="KW-0560">Oxidoreductase</keyword>
<reference evidence="14" key="1">
    <citation type="submission" date="2021-02" db="EMBL/GenBank/DDBJ databases">
        <title>Genome sequence Cadophora malorum strain M34.</title>
        <authorList>
            <person name="Stefanovic E."/>
            <person name="Vu D."/>
            <person name="Scully C."/>
            <person name="Dijksterhuis J."/>
            <person name="Roader J."/>
            <person name="Houbraken J."/>
        </authorList>
    </citation>
    <scope>NUCLEOTIDE SEQUENCE</scope>
    <source>
        <strain evidence="14">M34</strain>
    </source>
</reference>
<dbReference type="OrthoDB" id="5384040at2759"/>
<keyword evidence="9" id="KW-0408">Iron</keyword>
<dbReference type="EMBL" id="JAFJYH010000039">
    <property type="protein sequence ID" value="KAG4423138.1"/>
    <property type="molecule type" value="Genomic_DNA"/>
</dbReference>
<dbReference type="PANTHER" id="PTHR33577:SF1">
    <property type="entry name" value="HEME HALOPEROXIDASE FAMILY PROFILE DOMAIN-CONTAINING PROTEIN"/>
    <property type="match status" value="1"/>
</dbReference>
<evidence type="ECO:0000256" key="1">
    <source>
        <dbReference type="ARBA" id="ARBA00001970"/>
    </source>
</evidence>
<comment type="similarity">
    <text evidence="11">Belongs to the chloroperoxidase family.</text>
</comment>
<dbReference type="InterPro" id="IPR036851">
    <property type="entry name" value="Chloroperoxidase-like_sf"/>
</dbReference>
<feature type="transmembrane region" description="Helical" evidence="12">
    <location>
        <begin position="489"/>
        <end position="509"/>
    </location>
</feature>